<dbReference type="Proteomes" id="UP000177925">
    <property type="component" value="Unassembled WGS sequence"/>
</dbReference>
<dbReference type="Gene3D" id="3.40.190.10">
    <property type="entry name" value="Periplasmic binding protein-like II"/>
    <property type="match status" value="1"/>
</dbReference>
<dbReference type="STRING" id="1817758.A2150_08200"/>
<comment type="caution">
    <text evidence="2">The sequence shown here is derived from an EMBL/GenBank/DDBJ whole genome shotgun (WGS) entry which is preliminary data.</text>
</comment>
<protein>
    <recommendedName>
        <fullName evidence="4">Solute-binding protein family 3/N-terminal domain-containing protein</fullName>
    </recommendedName>
</protein>
<feature type="chain" id="PRO_5009526673" description="Solute-binding protein family 3/N-terminal domain-containing protein" evidence="1">
    <location>
        <begin position="29"/>
        <end position="284"/>
    </location>
</feature>
<feature type="signal peptide" evidence="1">
    <location>
        <begin position="1"/>
        <end position="28"/>
    </location>
</feature>
<dbReference type="SUPFAM" id="SSF53850">
    <property type="entry name" value="Periplasmic binding protein-like II"/>
    <property type="match status" value="1"/>
</dbReference>
<dbReference type="EMBL" id="MFSS01000044">
    <property type="protein sequence ID" value="OGI43635.1"/>
    <property type="molecule type" value="Genomic_DNA"/>
</dbReference>
<evidence type="ECO:0000256" key="1">
    <source>
        <dbReference type="SAM" id="SignalP"/>
    </source>
</evidence>
<reference evidence="2 3" key="1">
    <citation type="journal article" date="2016" name="Nat. Commun.">
        <title>Thousands of microbial genomes shed light on interconnected biogeochemical processes in an aquifer system.</title>
        <authorList>
            <person name="Anantharaman K."/>
            <person name="Brown C.T."/>
            <person name="Hug L.A."/>
            <person name="Sharon I."/>
            <person name="Castelle C.J."/>
            <person name="Probst A.J."/>
            <person name="Thomas B.C."/>
            <person name="Singh A."/>
            <person name="Wilkins M.J."/>
            <person name="Karaoz U."/>
            <person name="Brodie E.L."/>
            <person name="Williams K.H."/>
            <person name="Hubbard S.S."/>
            <person name="Banfield J.F."/>
        </authorList>
    </citation>
    <scope>NUCLEOTIDE SEQUENCE [LARGE SCALE GENOMIC DNA]</scope>
</reference>
<gene>
    <name evidence="2" type="ORF">A2150_08200</name>
</gene>
<dbReference type="AlphaFoldDB" id="A0A1F6TEY7"/>
<keyword evidence="1" id="KW-0732">Signal</keyword>
<evidence type="ECO:0008006" key="4">
    <source>
        <dbReference type="Google" id="ProtNLM"/>
    </source>
</evidence>
<accession>A0A1F6TEY7</accession>
<organism evidence="2 3">
    <name type="scientific">Candidatus Muproteobacteria bacterium RBG_16_64_11</name>
    <dbReference type="NCBI Taxonomy" id="1817758"/>
    <lineage>
        <taxon>Bacteria</taxon>
        <taxon>Pseudomonadati</taxon>
        <taxon>Pseudomonadota</taxon>
        <taxon>Candidatus Muproteobacteria</taxon>
    </lineage>
</organism>
<name>A0A1F6TEY7_9PROT</name>
<evidence type="ECO:0000313" key="2">
    <source>
        <dbReference type="EMBL" id="OGI43635.1"/>
    </source>
</evidence>
<sequence>MNWQHILRPRALLLLMALAAGWPLAVSAAPTNILKTEPGDLVLIIQPILSEEQTQRAYQPLADYLSKLSGKRCVVRTLPNFLAYWEVMRQNSGYDLVLDAPHFTDYRAKKMGFKVLAKIPDTVSYSLIVPSGALVIDPIELVGKTIATTGAPSVGAARLNAMFPNPVRQPIIIDSGTAEEGMQLLLKNKVQAAIVPTPLVSQQMAQGGGIAVVTTTEPMPHIALSASPRLDADLREKIRAALVNALNTDDGRKMLKGINFERFDPANEQIYAGQGTILKEYWGY</sequence>
<evidence type="ECO:0000313" key="3">
    <source>
        <dbReference type="Proteomes" id="UP000177925"/>
    </source>
</evidence>
<dbReference type="Pfam" id="PF12974">
    <property type="entry name" value="Phosphonate-bd"/>
    <property type="match status" value="1"/>
</dbReference>
<proteinExistence type="predicted"/>